<dbReference type="Gene3D" id="1.10.10.10">
    <property type="entry name" value="Winged helix-like DNA-binding domain superfamily/Winged helix DNA-binding domain"/>
    <property type="match status" value="1"/>
</dbReference>
<evidence type="ECO:0000259" key="8">
    <source>
        <dbReference type="Pfam" id="PF08281"/>
    </source>
</evidence>
<name>A0ABN2UHL6_9ACTN</name>
<dbReference type="SUPFAM" id="SSF88946">
    <property type="entry name" value="Sigma2 domain of RNA polymerase sigma factors"/>
    <property type="match status" value="1"/>
</dbReference>
<accession>A0ABN2UHL6</accession>
<dbReference type="InterPro" id="IPR013325">
    <property type="entry name" value="RNA_pol_sigma_r2"/>
</dbReference>
<evidence type="ECO:0000256" key="3">
    <source>
        <dbReference type="ARBA" id="ARBA00023082"/>
    </source>
</evidence>
<evidence type="ECO:0000313" key="9">
    <source>
        <dbReference type="EMBL" id="GAA2037031.1"/>
    </source>
</evidence>
<dbReference type="InterPro" id="IPR007627">
    <property type="entry name" value="RNA_pol_sigma70_r2"/>
</dbReference>
<dbReference type="Pfam" id="PF08281">
    <property type="entry name" value="Sigma70_r4_2"/>
    <property type="match status" value="1"/>
</dbReference>
<sequence length="169" mass="18874">MRGEDYEAEFREYMASRWGDLVRFGYGLTGDRGHAEDLAQTALAKAYASWGRVRRADDLDAYIRRILINANHRRFRKQRVAEHEGQVPVEPSVADGTDVFDQREALVAALMELPPKQRAVVVLRYWDGLTETQAAAILGCSVGNVKSQASRALAKLRGSAQLRDGSVVR</sequence>
<dbReference type="CDD" id="cd06171">
    <property type="entry name" value="Sigma70_r4"/>
    <property type="match status" value="1"/>
</dbReference>
<dbReference type="InterPro" id="IPR014325">
    <property type="entry name" value="RNA_pol_sigma-E_actinobac"/>
</dbReference>
<reference evidence="9 10" key="1">
    <citation type="journal article" date="2019" name="Int. J. Syst. Evol. Microbiol.">
        <title>The Global Catalogue of Microorganisms (GCM) 10K type strain sequencing project: providing services to taxonomists for standard genome sequencing and annotation.</title>
        <authorList>
            <consortium name="The Broad Institute Genomics Platform"/>
            <consortium name="The Broad Institute Genome Sequencing Center for Infectious Disease"/>
            <person name="Wu L."/>
            <person name="Ma J."/>
        </authorList>
    </citation>
    <scope>NUCLEOTIDE SEQUENCE [LARGE SCALE GENOMIC DNA]</scope>
    <source>
        <strain evidence="9 10">JCM 16014</strain>
    </source>
</reference>
<evidence type="ECO:0000256" key="1">
    <source>
        <dbReference type="ARBA" id="ARBA00010641"/>
    </source>
</evidence>
<dbReference type="PANTHER" id="PTHR43133">
    <property type="entry name" value="RNA POLYMERASE ECF-TYPE SIGMA FACTO"/>
    <property type="match status" value="1"/>
</dbReference>
<keyword evidence="10" id="KW-1185">Reference proteome</keyword>
<gene>
    <name evidence="9" type="ORF">GCM10009839_42740</name>
</gene>
<protein>
    <recommendedName>
        <fullName evidence="6">RNA polymerase sigma factor</fullName>
    </recommendedName>
</protein>
<comment type="similarity">
    <text evidence="1 6">Belongs to the sigma-70 factor family. ECF subfamily.</text>
</comment>
<organism evidence="9 10">
    <name type="scientific">Catenulispora yoronensis</name>
    <dbReference type="NCBI Taxonomy" id="450799"/>
    <lineage>
        <taxon>Bacteria</taxon>
        <taxon>Bacillati</taxon>
        <taxon>Actinomycetota</taxon>
        <taxon>Actinomycetes</taxon>
        <taxon>Catenulisporales</taxon>
        <taxon>Catenulisporaceae</taxon>
        <taxon>Catenulispora</taxon>
    </lineage>
</organism>
<dbReference type="Proteomes" id="UP001500751">
    <property type="component" value="Unassembled WGS sequence"/>
</dbReference>
<evidence type="ECO:0000256" key="5">
    <source>
        <dbReference type="ARBA" id="ARBA00023163"/>
    </source>
</evidence>
<keyword evidence="2 6" id="KW-0805">Transcription regulation</keyword>
<dbReference type="InterPro" id="IPR014284">
    <property type="entry name" value="RNA_pol_sigma-70_dom"/>
</dbReference>
<dbReference type="InterPro" id="IPR036388">
    <property type="entry name" value="WH-like_DNA-bd_sf"/>
</dbReference>
<dbReference type="InterPro" id="IPR000838">
    <property type="entry name" value="RNA_pol_sigma70_ECF_CS"/>
</dbReference>
<evidence type="ECO:0000259" key="7">
    <source>
        <dbReference type="Pfam" id="PF04542"/>
    </source>
</evidence>
<comment type="caution">
    <text evidence="9">The sequence shown here is derived from an EMBL/GenBank/DDBJ whole genome shotgun (WGS) entry which is preliminary data.</text>
</comment>
<feature type="domain" description="RNA polymerase sigma-70 region 2" evidence="7">
    <location>
        <begin position="20"/>
        <end position="79"/>
    </location>
</feature>
<keyword evidence="4 6" id="KW-0238">DNA-binding</keyword>
<evidence type="ECO:0000313" key="10">
    <source>
        <dbReference type="Proteomes" id="UP001500751"/>
    </source>
</evidence>
<feature type="domain" description="RNA polymerase sigma factor 70 region 4 type 2" evidence="8">
    <location>
        <begin position="103"/>
        <end position="156"/>
    </location>
</feature>
<dbReference type="InterPro" id="IPR013324">
    <property type="entry name" value="RNA_pol_sigma_r3/r4-like"/>
</dbReference>
<proteinExistence type="inferred from homology"/>
<keyword evidence="5 6" id="KW-0804">Transcription</keyword>
<dbReference type="SUPFAM" id="SSF88659">
    <property type="entry name" value="Sigma3 and sigma4 domains of RNA polymerase sigma factors"/>
    <property type="match status" value="1"/>
</dbReference>
<dbReference type="EMBL" id="BAAAQN010000024">
    <property type="protein sequence ID" value="GAA2037031.1"/>
    <property type="molecule type" value="Genomic_DNA"/>
</dbReference>
<dbReference type="InterPro" id="IPR013249">
    <property type="entry name" value="RNA_pol_sigma70_r4_t2"/>
</dbReference>
<dbReference type="InterPro" id="IPR039425">
    <property type="entry name" value="RNA_pol_sigma-70-like"/>
</dbReference>
<evidence type="ECO:0000256" key="2">
    <source>
        <dbReference type="ARBA" id="ARBA00023015"/>
    </source>
</evidence>
<dbReference type="NCBIfam" id="TIGR02937">
    <property type="entry name" value="sigma70-ECF"/>
    <property type="match status" value="1"/>
</dbReference>
<dbReference type="PANTHER" id="PTHR43133:SF50">
    <property type="entry name" value="ECF RNA POLYMERASE SIGMA FACTOR SIGM"/>
    <property type="match status" value="1"/>
</dbReference>
<keyword evidence="3 6" id="KW-0731">Sigma factor</keyword>
<evidence type="ECO:0000256" key="4">
    <source>
        <dbReference type="ARBA" id="ARBA00023125"/>
    </source>
</evidence>
<evidence type="ECO:0000256" key="6">
    <source>
        <dbReference type="RuleBase" id="RU000716"/>
    </source>
</evidence>
<dbReference type="Pfam" id="PF04542">
    <property type="entry name" value="Sigma70_r2"/>
    <property type="match status" value="1"/>
</dbReference>
<dbReference type="NCBIfam" id="TIGR02983">
    <property type="entry name" value="SigE-fam_strep"/>
    <property type="match status" value="1"/>
</dbReference>
<dbReference type="PROSITE" id="PS01063">
    <property type="entry name" value="SIGMA70_ECF"/>
    <property type="match status" value="1"/>
</dbReference>
<dbReference type="Gene3D" id="1.10.1740.10">
    <property type="match status" value="1"/>
</dbReference>